<evidence type="ECO:0000313" key="7">
    <source>
        <dbReference type="Proteomes" id="UP000285379"/>
    </source>
</evidence>
<reference evidence="2 9" key="2">
    <citation type="journal article" date="2019" name="Nat. Med.">
        <title>A library of human gut bacterial isolates paired with longitudinal multiomics data enables mechanistic microbiome research.</title>
        <authorList>
            <person name="Poyet M."/>
            <person name="Groussin M."/>
            <person name="Gibbons S.M."/>
            <person name="Avila-Pacheco J."/>
            <person name="Jiang X."/>
            <person name="Kearney S.M."/>
            <person name="Perrotta A.R."/>
            <person name="Berdy B."/>
            <person name="Zhao S."/>
            <person name="Lieberman T.D."/>
            <person name="Swanson P.K."/>
            <person name="Smith M."/>
            <person name="Roesemann S."/>
            <person name="Alexander J.E."/>
            <person name="Rich S.A."/>
            <person name="Livny J."/>
            <person name="Vlamakis H."/>
            <person name="Clish C."/>
            <person name="Bullock K."/>
            <person name="Deik A."/>
            <person name="Scott J."/>
            <person name="Pierce K.A."/>
            <person name="Xavier R.J."/>
            <person name="Alm E.J."/>
        </authorList>
    </citation>
    <scope>NUCLEOTIDE SEQUENCE [LARGE SCALE GENOMIC DNA]</scope>
    <source>
        <strain evidence="2 9">BIOML-A9</strain>
    </source>
</reference>
<evidence type="ECO:0000313" key="4">
    <source>
        <dbReference type="EMBL" id="RGV03303.1"/>
    </source>
</evidence>
<comment type="caution">
    <text evidence="3">The sequence shown here is derived from an EMBL/GenBank/DDBJ whole genome shotgun (WGS) entry which is preliminary data.</text>
</comment>
<evidence type="ECO:0000313" key="9">
    <source>
        <dbReference type="Proteomes" id="UP000470332"/>
    </source>
</evidence>
<organism evidence="3 6">
    <name type="scientific">Phocaeicola vulgatus</name>
    <name type="common">Bacteroides vulgatus</name>
    <dbReference type="NCBI Taxonomy" id="821"/>
    <lineage>
        <taxon>Bacteria</taxon>
        <taxon>Pseudomonadati</taxon>
        <taxon>Bacteroidota</taxon>
        <taxon>Bacteroidia</taxon>
        <taxon>Bacteroidales</taxon>
        <taxon>Bacteroidaceae</taxon>
        <taxon>Phocaeicola</taxon>
    </lineage>
</organism>
<dbReference type="AlphaFoldDB" id="A0A3E4X290"/>
<name>A0A3E4X290_PHOVU</name>
<dbReference type="EMBL" id="QRYT01000085">
    <property type="protein sequence ID" value="RGV03303.1"/>
    <property type="molecule type" value="Genomic_DNA"/>
</dbReference>
<keyword evidence="1" id="KW-0812">Transmembrane</keyword>
<evidence type="ECO:0000313" key="2">
    <source>
        <dbReference type="EMBL" id="KAB3852167.1"/>
    </source>
</evidence>
<dbReference type="EMBL" id="QSTG01000001">
    <property type="protein sequence ID" value="RGM48615.1"/>
    <property type="molecule type" value="Genomic_DNA"/>
</dbReference>
<reference evidence="6 7" key="1">
    <citation type="submission" date="2018-08" db="EMBL/GenBank/DDBJ databases">
        <title>A genome reference for cultivated species of the human gut microbiota.</title>
        <authorList>
            <person name="Zou Y."/>
            <person name="Xue W."/>
            <person name="Luo G."/>
        </authorList>
    </citation>
    <scope>NUCLEOTIDE SEQUENCE [LARGE SCALE GENOMIC DNA]</scope>
    <source>
        <strain evidence="5 8">AF12-25</strain>
        <strain evidence="4 7">AF14-8</strain>
        <strain evidence="3 6">OM08-13BH</strain>
    </source>
</reference>
<evidence type="ECO:0000313" key="5">
    <source>
        <dbReference type="EMBL" id="RGW48433.1"/>
    </source>
</evidence>
<protein>
    <submittedName>
        <fullName evidence="3">Uncharacterized protein</fullName>
    </submittedName>
</protein>
<sequence>MFCSHEKKLSQKLCIIDFLCIFASLLFLGVLAHLANFFYFLICCLSPIYIFRFRLMLKQC</sequence>
<evidence type="ECO:0000256" key="1">
    <source>
        <dbReference type="SAM" id="Phobius"/>
    </source>
</evidence>
<dbReference type="Proteomes" id="UP000285379">
    <property type="component" value="Unassembled WGS sequence"/>
</dbReference>
<dbReference type="Proteomes" id="UP000261003">
    <property type="component" value="Unassembled WGS sequence"/>
</dbReference>
<keyword evidence="1" id="KW-1133">Transmembrane helix</keyword>
<proteinExistence type="predicted"/>
<dbReference type="Proteomes" id="UP000470332">
    <property type="component" value="Unassembled WGS sequence"/>
</dbReference>
<dbReference type="EMBL" id="QSAI01000012">
    <property type="protein sequence ID" value="RGW48433.1"/>
    <property type="molecule type" value="Genomic_DNA"/>
</dbReference>
<evidence type="ECO:0000313" key="8">
    <source>
        <dbReference type="Proteomes" id="UP000285469"/>
    </source>
</evidence>
<feature type="transmembrane region" description="Helical" evidence="1">
    <location>
        <begin position="37"/>
        <end position="55"/>
    </location>
</feature>
<accession>A0A3E4X290</accession>
<gene>
    <name evidence="5" type="ORF">DWV70_08075</name>
    <name evidence="4" type="ORF">DWW27_21585</name>
    <name evidence="3" type="ORF">DXC16_00815</name>
    <name evidence="2" type="ORF">GAS37_23410</name>
</gene>
<dbReference type="Proteomes" id="UP000285469">
    <property type="component" value="Unassembled WGS sequence"/>
</dbReference>
<evidence type="ECO:0000313" key="3">
    <source>
        <dbReference type="EMBL" id="RGM48615.1"/>
    </source>
</evidence>
<evidence type="ECO:0000313" key="6">
    <source>
        <dbReference type="Proteomes" id="UP000261003"/>
    </source>
</evidence>
<dbReference type="EMBL" id="WCXA01000099">
    <property type="protein sequence ID" value="KAB3852167.1"/>
    <property type="molecule type" value="Genomic_DNA"/>
</dbReference>
<keyword evidence="1" id="KW-0472">Membrane</keyword>
<feature type="transmembrane region" description="Helical" evidence="1">
    <location>
        <begin position="12"/>
        <end position="31"/>
    </location>
</feature>